<gene>
    <name evidence="2" type="ORF">HGB44_14950</name>
</gene>
<feature type="signal peptide" evidence="1">
    <location>
        <begin position="1"/>
        <end position="29"/>
    </location>
</feature>
<proteinExistence type="predicted"/>
<sequence>MPKTLVRRAAAVASLALAVAVTTPVPATAASYGGQCGSGYGVVNEASVSGGTVFLTYNNSNGRNCVVVVRSDPGSAVNMDAALKRSDSTSWDTDPGDWTEYAGPVYADAAGHCVDWGGVVGDEWVLRNGTNCG</sequence>
<comment type="caution">
    <text evidence="2">The sequence shown here is derived from an EMBL/GenBank/DDBJ whole genome shotgun (WGS) entry which is preliminary data.</text>
</comment>
<accession>A0A7X6RQS1</accession>
<dbReference type="AlphaFoldDB" id="A0A7X6RQS1"/>
<feature type="chain" id="PRO_5031357528" evidence="1">
    <location>
        <begin position="30"/>
        <end position="133"/>
    </location>
</feature>
<dbReference type="Proteomes" id="UP000553209">
    <property type="component" value="Unassembled WGS sequence"/>
</dbReference>
<keyword evidence="3" id="KW-1185">Reference proteome</keyword>
<reference evidence="2 3" key="1">
    <citation type="submission" date="2020-04" db="EMBL/GenBank/DDBJ databases">
        <title>MicrobeNet Type strains.</title>
        <authorList>
            <person name="Nicholson A.C."/>
        </authorList>
    </citation>
    <scope>NUCLEOTIDE SEQUENCE [LARGE SCALE GENOMIC DNA]</scope>
    <source>
        <strain evidence="2 3">ATCC 23612</strain>
    </source>
</reference>
<evidence type="ECO:0000313" key="3">
    <source>
        <dbReference type="Proteomes" id="UP000553209"/>
    </source>
</evidence>
<keyword evidence="1" id="KW-0732">Signal</keyword>
<name>A0A7X6RQS1_9ACTN</name>
<evidence type="ECO:0000313" key="2">
    <source>
        <dbReference type="EMBL" id="NKY98948.1"/>
    </source>
</evidence>
<protein>
    <submittedName>
        <fullName evidence="2">Spore-associated protein A</fullName>
    </submittedName>
</protein>
<evidence type="ECO:0000256" key="1">
    <source>
        <dbReference type="SAM" id="SignalP"/>
    </source>
</evidence>
<organism evidence="2 3">
    <name type="scientific">Nocardiopsis alborubida</name>
    <dbReference type="NCBI Taxonomy" id="146802"/>
    <lineage>
        <taxon>Bacteria</taxon>
        <taxon>Bacillati</taxon>
        <taxon>Actinomycetota</taxon>
        <taxon>Actinomycetes</taxon>
        <taxon>Streptosporangiales</taxon>
        <taxon>Nocardiopsidaceae</taxon>
        <taxon>Nocardiopsis</taxon>
    </lineage>
</organism>
<dbReference type="EMBL" id="JAAXPG010000013">
    <property type="protein sequence ID" value="NKY98948.1"/>
    <property type="molecule type" value="Genomic_DNA"/>
</dbReference>
<dbReference type="RefSeq" id="WP_061082701.1">
    <property type="nucleotide sequence ID" value="NZ_JAAXPG010000013.1"/>
</dbReference>